<feature type="region of interest" description="Disordered" evidence="6">
    <location>
        <begin position="395"/>
        <end position="417"/>
    </location>
</feature>
<feature type="compositionally biased region" description="Basic and acidic residues" evidence="6">
    <location>
        <begin position="356"/>
        <end position="371"/>
    </location>
</feature>
<dbReference type="Pfam" id="PF03229">
    <property type="entry name" value="Alpha_GJ"/>
    <property type="match status" value="1"/>
</dbReference>
<dbReference type="InterPro" id="IPR011252">
    <property type="entry name" value="Fibrogen-bd_dom1"/>
</dbReference>
<gene>
    <name evidence="11" type="ORF">ACFQ5T_06480</name>
</gene>
<dbReference type="Gene3D" id="2.60.40.740">
    <property type="match status" value="1"/>
</dbReference>
<proteinExistence type="predicted"/>
<keyword evidence="2" id="KW-0134">Cell wall</keyword>
<feature type="transmembrane region" description="Helical" evidence="7">
    <location>
        <begin position="421"/>
        <end position="440"/>
    </location>
</feature>
<feature type="signal peptide" evidence="8">
    <location>
        <begin position="1"/>
        <end position="32"/>
    </location>
</feature>
<evidence type="ECO:0000256" key="1">
    <source>
        <dbReference type="ARBA" id="ARBA00004168"/>
    </source>
</evidence>
<dbReference type="NCBIfam" id="TIGR01167">
    <property type="entry name" value="LPXTG_anchor"/>
    <property type="match status" value="1"/>
</dbReference>
<keyword evidence="5" id="KW-0572">Peptidoglycan-anchor</keyword>
<dbReference type="InterPro" id="IPR008966">
    <property type="entry name" value="Adhesion_dom_sf"/>
</dbReference>
<dbReference type="Pfam" id="PF17961">
    <property type="entry name" value="Big_8"/>
    <property type="match status" value="1"/>
</dbReference>
<protein>
    <submittedName>
        <fullName evidence="11">Ig-like domain-containing protein</fullName>
    </submittedName>
</protein>
<dbReference type="Pfam" id="PF05737">
    <property type="entry name" value="Collagen_bind"/>
    <property type="match status" value="1"/>
</dbReference>
<dbReference type="RefSeq" id="WP_125700861.1">
    <property type="nucleotide sequence ID" value="NZ_JBHTOM010000007.1"/>
</dbReference>
<evidence type="ECO:0000256" key="4">
    <source>
        <dbReference type="ARBA" id="ARBA00022729"/>
    </source>
</evidence>
<dbReference type="InterPro" id="IPR004913">
    <property type="entry name" value="Herpes_gJ"/>
</dbReference>
<reference evidence="12" key="1">
    <citation type="journal article" date="2019" name="Int. J. Syst. Evol. Microbiol.">
        <title>The Global Catalogue of Microorganisms (GCM) 10K type strain sequencing project: providing services to taxonomists for standard genome sequencing and annotation.</title>
        <authorList>
            <consortium name="The Broad Institute Genomics Platform"/>
            <consortium name="The Broad Institute Genome Sequencing Center for Infectious Disease"/>
            <person name="Wu L."/>
            <person name="Ma J."/>
        </authorList>
    </citation>
    <scope>NUCLEOTIDE SEQUENCE [LARGE SCALE GENOMIC DNA]</scope>
    <source>
        <strain evidence="12">CCM 8906</strain>
    </source>
</reference>
<evidence type="ECO:0000313" key="12">
    <source>
        <dbReference type="Proteomes" id="UP001597195"/>
    </source>
</evidence>
<feature type="compositionally biased region" description="Low complexity" evidence="6">
    <location>
        <begin position="335"/>
        <end position="344"/>
    </location>
</feature>
<dbReference type="EMBL" id="JBHTOM010000007">
    <property type="protein sequence ID" value="MFD1549338.1"/>
    <property type="molecule type" value="Genomic_DNA"/>
</dbReference>
<keyword evidence="7" id="KW-0812">Transmembrane</keyword>
<keyword evidence="7" id="KW-0472">Membrane</keyword>
<dbReference type="Gene3D" id="2.60.40.1280">
    <property type="match status" value="1"/>
</dbReference>
<sequence>MKINSKSWRLLIGFFSLVFLLVVSQVATPAKAATNHNGADFTTSASVTNGPDFKHADTIDVQYNLDFGDMPLKSGDTITLDFPENLKGKTPGDTFKVFDDDGTVIGEAVISDKGVVITMNDALEGKTNSKLTLNMMTKYRYEDSGEKDVVFPLENNGSSTSQINIVENDANLSKKGTLQDDGTIKWTILVDRREIELKNLDITDTIGANQELIHGMTVSNGYWENTTTYKREKPAMTEGTDYNVTYNKDGFDLSFNDTVSNLVVIDYYTKVTDPSLIDSGYKFRNNAVMTWGGGTSGGKNSEEANGKVSSSNGNSGSGGGDTHETEEPGVDPDVDTGTGTTDTDGGTETDEEEAEREEKENEQAAKKEAAKKAAKKRAAKAAAAKAAAARAAVAKATATENPGTTKTTNTKLPQTDDQGNLSGVLGGVLVLTTLGAGVIVRRHF</sequence>
<accession>A0ABW4H3P0</accession>
<dbReference type="InterPro" id="IPR041171">
    <property type="entry name" value="SDR_Ig"/>
</dbReference>
<feature type="chain" id="PRO_5047226824" evidence="8">
    <location>
        <begin position="33"/>
        <end position="444"/>
    </location>
</feature>
<dbReference type="InterPro" id="IPR008456">
    <property type="entry name" value="Collagen-bd_dom"/>
</dbReference>
<keyword evidence="12" id="KW-1185">Reference proteome</keyword>
<keyword evidence="4 8" id="KW-0732">Signal</keyword>
<evidence type="ECO:0000256" key="8">
    <source>
        <dbReference type="SAM" id="SignalP"/>
    </source>
</evidence>
<evidence type="ECO:0000256" key="6">
    <source>
        <dbReference type="SAM" id="MobiDB-lite"/>
    </source>
</evidence>
<organism evidence="11 12">
    <name type="scientific">Levilactobacillus fuyuanensis</name>
    <dbReference type="NCBI Taxonomy" id="2486022"/>
    <lineage>
        <taxon>Bacteria</taxon>
        <taxon>Bacillati</taxon>
        <taxon>Bacillota</taxon>
        <taxon>Bacilli</taxon>
        <taxon>Lactobacillales</taxon>
        <taxon>Lactobacillaceae</taxon>
        <taxon>Levilactobacillus</taxon>
    </lineage>
</organism>
<feature type="domain" description="SDR-like Ig" evidence="10">
    <location>
        <begin position="54"/>
        <end position="137"/>
    </location>
</feature>
<dbReference type="SUPFAM" id="SSF49401">
    <property type="entry name" value="Bacterial adhesins"/>
    <property type="match status" value="2"/>
</dbReference>
<name>A0ABW4H3P0_9LACO</name>
<evidence type="ECO:0000259" key="9">
    <source>
        <dbReference type="Pfam" id="PF05737"/>
    </source>
</evidence>
<comment type="subcellular location">
    <subcellularLocation>
        <location evidence="1">Secreted</location>
        <location evidence="1">Cell wall</location>
        <topology evidence="1">Peptidoglycan-anchor</topology>
    </subcellularLocation>
</comment>
<feature type="region of interest" description="Disordered" evidence="6">
    <location>
        <begin position="293"/>
        <end position="372"/>
    </location>
</feature>
<evidence type="ECO:0000256" key="5">
    <source>
        <dbReference type="ARBA" id="ARBA00023088"/>
    </source>
</evidence>
<evidence type="ECO:0000259" key="10">
    <source>
        <dbReference type="Pfam" id="PF17961"/>
    </source>
</evidence>
<comment type="caution">
    <text evidence="11">The sequence shown here is derived from an EMBL/GenBank/DDBJ whole genome shotgun (WGS) entry which is preliminary data.</text>
</comment>
<evidence type="ECO:0000256" key="7">
    <source>
        <dbReference type="SAM" id="Phobius"/>
    </source>
</evidence>
<evidence type="ECO:0000256" key="2">
    <source>
        <dbReference type="ARBA" id="ARBA00022512"/>
    </source>
</evidence>
<dbReference type="Proteomes" id="UP001597195">
    <property type="component" value="Unassembled WGS sequence"/>
</dbReference>
<evidence type="ECO:0000313" key="11">
    <source>
        <dbReference type="EMBL" id="MFD1549338.1"/>
    </source>
</evidence>
<evidence type="ECO:0000256" key="3">
    <source>
        <dbReference type="ARBA" id="ARBA00022525"/>
    </source>
</evidence>
<keyword evidence="7" id="KW-1133">Transmembrane helix</keyword>
<feature type="domain" description="Collagen binding" evidence="9">
    <location>
        <begin position="171"/>
        <end position="289"/>
    </location>
</feature>
<feature type="compositionally biased region" description="Acidic residues" evidence="6">
    <location>
        <begin position="345"/>
        <end position="355"/>
    </location>
</feature>
<keyword evidence="3" id="KW-0964">Secreted</keyword>